<keyword evidence="9" id="KW-1185">Reference proteome</keyword>
<keyword evidence="4" id="KW-0479">Metal-binding</keyword>
<dbReference type="Gene3D" id="1.10.630.10">
    <property type="entry name" value="Cytochrome P450"/>
    <property type="match status" value="1"/>
</dbReference>
<evidence type="ECO:0000256" key="7">
    <source>
        <dbReference type="ARBA" id="ARBA00023033"/>
    </source>
</evidence>
<dbReference type="Pfam" id="PF00067">
    <property type="entry name" value="p450"/>
    <property type="match status" value="1"/>
</dbReference>
<evidence type="ECO:0000256" key="5">
    <source>
        <dbReference type="ARBA" id="ARBA00023002"/>
    </source>
</evidence>
<keyword evidence="7" id="KW-0503">Monooxygenase</keyword>
<dbReference type="CDD" id="cd11067">
    <property type="entry name" value="CYP152"/>
    <property type="match status" value="1"/>
</dbReference>
<dbReference type="GO" id="GO:0020037">
    <property type="term" value="F:heme binding"/>
    <property type="evidence" value="ECO:0007669"/>
    <property type="project" value="InterPro"/>
</dbReference>
<dbReference type="eggNOG" id="COG2124">
    <property type="taxonomic scope" value="Bacteria"/>
</dbReference>
<evidence type="ECO:0000256" key="6">
    <source>
        <dbReference type="ARBA" id="ARBA00023004"/>
    </source>
</evidence>
<proteinExistence type="inferred from homology"/>
<comment type="similarity">
    <text evidence="2">Belongs to the cytochrome P450 family.</text>
</comment>
<dbReference type="PANTHER" id="PTHR24286">
    <property type="entry name" value="CYTOCHROME P450 26"/>
    <property type="match status" value="1"/>
</dbReference>
<sequence>MLHATRPPLDSTVPLLTQGYAFVDRQCRATGRTVFDTRLLLALPVTCMRGASAAALLYDPERFVRQGAMPKPVQKTLIGEGGVQSLDGAAHTHRKAMFMGLMTPANITRLVRLADREWHAASVRWAARDTVVLLDEAHEVLTRAVCAWAGVPLAAEEVAGVTADLAALIDGPASAGPRHWRARAARRRAEAWAAGHIRAARQAPTGAEDGALHVVATHRDERGALLDEHTAAVELLNVLRPTVAVARYVVFAAHALHQHPSCRDALLRGDDDALLRFVQEVRRYYPFFPFVAARVRRTFEWSGHTFPQGRLVLLDVYGTNRDPSVWAAPERFDPERFRTWNGSPFNFVPQGGGDHDLGHRCAGEWLTIELMRGAVRFLTRDVTYDVPPQDLRVRLTRMPAQPESGFVLRGARRTVAFAGGLR</sequence>
<dbReference type="AlphaFoldDB" id="E8U9G7"/>
<dbReference type="GO" id="GO:0005506">
    <property type="term" value="F:iron ion binding"/>
    <property type="evidence" value="ECO:0007669"/>
    <property type="project" value="InterPro"/>
</dbReference>
<keyword evidence="3" id="KW-0349">Heme</keyword>
<accession>E8U9G7</accession>
<gene>
    <name evidence="8" type="ordered locus">Deima_2063</name>
</gene>
<organism evidence="8 9">
    <name type="scientific">Deinococcus maricopensis (strain DSM 21211 / LMG 22137 / NRRL B-23946 / LB-34)</name>
    <dbReference type="NCBI Taxonomy" id="709986"/>
    <lineage>
        <taxon>Bacteria</taxon>
        <taxon>Thermotogati</taxon>
        <taxon>Deinococcota</taxon>
        <taxon>Deinococci</taxon>
        <taxon>Deinococcales</taxon>
        <taxon>Deinococcaceae</taxon>
        <taxon>Deinococcus</taxon>
    </lineage>
</organism>
<dbReference type="EMBL" id="CP002454">
    <property type="protein sequence ID" value="ADV67706.1"/>
    <property type="molecule type" value="Genomic_DNA"/>
</dbReference>
<evidence type="ECO:0000313" key="9">
    <source>
        <dbReference type="Proteomes" id="UP000008635"/>
    </source>
</evidence>
<keyword evidence="5" id="KW-0560">Oxidoreductase</keyword>
<evidence type="ECO:0000256" key="1">
    <source>
        <dbReference type="ARBA" id="ARBA00001971"/>
    </source>
</evidence>
<dbReference type="InterPro" id="IPR001128">
    <property type="entry name" value="Cyt_P450"/>
</dbReference>
<dbReference type="Proteomes" id="UP000008635">
    <property type="component" value="Chromosome"/>
</dbReference>
<dbReference type="GO" id="GO:0016125">
    <property type="term" value="P:sterol metabolic process"/>
    <property type="evidence" value="ECO:0007669"/>
    <property type="project" value="TreeGrafter"/>
</dbReference>
<name>E8U9G7_DEIML</name>
<dbReference type="STRING" id="709986.Deima_2063"/>
<dbReference type="PANTHER" id="PTHR24286:SF24">
    <property type="entry name" value="LANOSTEROL 14-ALPHA DEMETHYLASE"/>
    <property type="match status" value="1"/>
</dbReference>
<protein>
    <submittedName>
        <fullName evidence="8">Cytochrome P450</fullName>
    </submittedName>
</protein>
<evidence type="ECO:0000313" key="8">
    <source>
        <dbReference type="EMBL" id="ADV67706.1"/>
    </source>
</evidence>
<dbReference type="RefSeq" id="WP_013557211.1">
    <property type="nucleotide sequence ID" value="NC_014958.1"/>
</dbReference>
<dbReference type="SUPFAM" id="SSF48264">
    <property type="entry name" value="Cytochrome P450"/>
    <property type="match status" value="1"/>
</dbReference>
<evidence type="ECO:0000256" key="2">
    <source>
        <dbReference type="ARBA" id="ARBA00010617"/>
    </source>
</evidence>
<dbReference type="GO" id="GO:0016705">
    <property type="term" value="F:oxidoreductase activity, acting on paired donors, with incorporation or reduction of molecular oxygen"/>
    <property type="evidence" value="ECO:0007669"/>
    <property type="project" value="InterPro"/>
</dbReference>
<comment type="cofactor">
    <cofactor evidence="1">
        <name>heme</name>
        <dbReference type="ChEBI" id="CHEBI:30413"/>
    </cofactor>
</comment>
<reference evidence="8 9" key="1">
    <citation type="journal article" date="2011" name="Stand. Genomic Sci.">
        <title>Complete genome sequence of Deinococcus maricopensis type strain (LB-34).</title>
        <authorList>
            <person name="Pukall R."/>
            <person name="Zeytun A."/>
            <person name="Lucas S."/>
            <person name="Lapidus A."/>
            <person name="Hammon N."/>
            <person name="Deshpande S."/>
            <person name="Nolan M."/>
            <person name="Cheng J.F."/>
            <person name="Pitluck S."/>
            <person name="Liolios K."/>
            <person name="Pagani I."/>
            <person name="Mikhailova N."/>
            <person name="Ivanova N."/>
            <person name="Mavromatis K."/>
            <person name="Pati A."/>
            <person name="Tapia R."/>
            <person name="Han C."/>
            <person name="Goodwin L."/>
            <person name="Chen A."/>
            <person name="Palaniappan K."/>
            <person name="Land M."/>
            <person name="Hauser L."/>
            <person name="Chang Y.J."/>
            <person name="Jeffries C.D."/>
            <person name="Brambilla E.M."/>
            <person name="Rohde M."/>
            <person name="Goker M."/>
            <person name="Detter J.C."/>
            <person name="Woyke T."/>
            <person name="Bristow J."/>
            <person name="Eisen J.A."/>
            <person name="Markowitz V."/>
            <person name="Hugenholtz P."/>
            <person name="Kyrpides N.C."/>
            <person name="Klenk H.P."/>
        </authorList>
    </citation>
    <scope>NUCLEOTIDE SEQUENCE [LARGE SCALE GENOMIC DNA]</scope>
    <source>
        <strain evidence="9">DSM 21211 / LMG 22137 / NRRL B-23946 / LB-34</strain>
    </source>
</reference>
<keyword evidence="6" id="KW-0408">Iron</keyword>
<reference evidence="9" key="2">
    <citation type="submission" date="2011-01" db="EMBL/GenBank/DDBJ databases">
        <title>The complete genome of Deinococcus maricopensis DSM 21211.</title>
        <authorList>
            <consortium name="US DOE Joint Genome Institute (JGI-PGF)"/>
            <person name="Lucas S."/>
            <person name="Copeland A."/>
            <person name="Lapidus A."/>
            <person name="Goodwin L."/>
            <person name="Pitluck S."/>
            <person name="Kyrpides N."/>
            <person name="Mavromatis K."/>
            <person name="Pagani I."/>
            <person name="Ivanova N."/>
            <person name="Ovchinnikova G."/>
            <person name="Zeytun A."/>
            <person name="Detter J.C."/>
            <person name="Han C."/>
            <person name="Land M."/>
            <person name="Hauser L."/>
            <person name="Markowitz V."/>
            <person name="Cheng J.-F."/>
            <person name="Hugenholtz P."/>
            <person name="Woyke T."/>
            <person name="Wu D."/>
            <person name="Pukall R."/>
            <person name="Gehrich-Schroeter G."/>
            <person name="Brambilla E."/>
            <person name="Klenk H.-P."/>
            <person name="Eisen J.A."/>
        </authorList>
    </citation>
    <scope>NUCLEOTIDE SEQUENCE [LARGE SCALE GENOMIC DNA]</scope>
    <source>
        <strain evidence="9">DSM 21211 / LMG 22137 / NRRL B-23946 / LB-34</strain>
    </source>
</reference>
<dbReference type="OrthoDB" id="9764248at2"/>
<evidence type="ECO:0000256" key="3">
    <source>
        <dbReference type="ARBA" id="ARBA00022617"/>
    </source>
</evidence>
<dbReference type="KEGG" id="dmr:Deima_2063"/>
<dbReference type="HOGENOM" id="CLU_037319_0_0_0"/>
<evidence type="ECO:0000256" key="4">
    <source>
        <dbReference type="ARBA" id="ARBA00022723"/>
    </source>
</evidence>
<dbReference type="InterPro" id="IPR036396">
    <property type="entry name" value="Cyt_P450_sf"/>
</dbReference>
<dbReference type="GO" id="GO:0004497">
    <property type="term" value="F:monooxygenase activity"/>
    <property type="evidence" value="ECO:0007669"/>
    <property type="project" value="UniProtKB-KW"/>
</dbReference>